<dbReference type="InterPro" id="IPR019798">
    <property type="entry name" value="Ser_HO-MeTrfase_PLP_BS"/>
</dbReference>
<dbReference type="SUPFAM" id="SSF53383">
    <property type="entry name" value="PLP-dependent transferases"/>
    <property type="match status" value="1"/>
</dbReference>
<comment type="caution">
    <text evidence="9">The sequence shown here is derived from an EMBL/GenBank/DDBJ whole genome shotgun (WGS) entry which is preliminary data.</text>
</comment>
<keyword evidence="5 6" id="KW-0663">Pyridoxal phosphate</keyword>
<dbReference type="InterPro" id="IPR015424">
    <property type="entry name" value="PyrdxlP-dep_Trfase"/>
</dbReference>
<dbReference type="PANTHER" id="PTHR11680:SF35">
    <property type="entry name" value="SERINE HYDROXYMETHYLTRANSFERASE 1"/>
    <property type="match status" value="1"/>
</dbReference>
<evidence type="ECO:0000256" key="4">
    <source>
        <dbReference type="ARBA" id="ARBA00022679"/>
    </source>
</evidence>
<keyword evidence="4 6" id="KW-0808">Transferase</keyword>
<dbReference type="InterPro" id="IPR015421">
    <property type="entry name" value="PyrdxlP-dep_Trfase_major"/>
</dbReference>
<dbReference type="InterPro" id="IPR049943">
    <property type="entry name" value="Ser_HO-MeTrfase-like"/>
</dbReference>
<evidence type="ECO:0000313" key="10">
    <source>
        <dbReference type="Proteomes" id="UP000177050"/>
    </source>
</evidence>
<keyword evidence="3 6" id="KW-0554">One-carbon metabolism</keyword>
<evidence type="ECO:0000256" key="2">
    <source>
        <dbReference type="ARBA" id="ARBA00006376"/>
    </source>
</evidence>
<sequence length="441" mass="48264">MKDKKISVLINREKKRQKTGIELIPSENYASSEVRSVLSSYFVNKYSEGFPKKRYYGGNEVVDEMEILTQERAKKLFKVPFVNVQPYSGSPANLAVYIASCKPGETIMGQALVAGGHLTHGHSVSATSMFYKSVQYGVKINPSKGEDLFDYGEIRRLAKEHRPNLIWVGGTAHPLIFHYEKFADIADEIGAYLAADIAHVAGLIVGGVHPSPVKHVHIVTTTTHKTLRGPRGAMIMVTDKGLKKDPDLSVKIDKAVFPGLQGGPHDNQTAAIATALFEASQPSFKQYAKQVVRNSKELSKVLSSGGLKLIGGGSENHLILADLTSVMGLGSGVFVQKALDLVGLTLNKNTIPGEPSSPFYPSGVRLGTAASTTRGMKETEMQFIGKTIIEVIDIIKNVRLPVEKKERSKMIVEFESKLRKNKTIKVLRDKVKKVAVKFPIP</sequence>
<feature type="binding site" evidence="6">
    <location>
        <position position="112"/>
    </location>
    <ligand>
        <name>(6S)-5,6,7,8-tetrahydrofolate</name>
        <dbReference type="ChEBI" id="CHEBI:57453"/>
    </ligand>
</feature>
<evidence type="ECO:0000256" key="3">
    <source>
        <dbReference type="ARBA" id="ARBA00022563"/>
    </source>
</evidence>
<feature type="domain" description="Serine hydroxymethyltransferase-like" evidence="8">
    <location>
        <begin position="2"/>
        <end position="388"/>
    </location>
</feature>
<dbReference type="InterPro" id="IPR039429">
    <property type="entry name" value="SHMT-like_dom"/>
</dbReference>
<organism evidence="9 10">
    <name type="scientific">Candidatus Roizmanbacteria bacterium RIFOXYD1_FULL_38_12</name>
    <dbReference type="NCBI Taxonomy" id="1802093"/>
    <lineage>
        <taxon>Bacteria</taxon>
        <taxon>Candidatus Roizmaniibacteriota</taxon>
    </lineage>
</organism>
<dbReference type="PROSITE" id="PS00096">
    <property type="entry name" value="SHMT"/>
    <property type="match status" value="1"/>
</dbReference>
<dbReference type="HAMAP" id="MF_00051">
    <property type="entry name" value="SHMT"/>
    <property type="match status" value="1"/>
</dbReference>
<dbReference type="Gene3D" id="3.40.640.10">
    <property type="entry name" value="Type I PLP-dependent aspartate aminotransferase-like (Major domain)"/>
    <property type="match status" value="1"/>
</dbReference>
<accession>A0A1F7KZW0</accession>
<dbReference type="Pfam" id="PF00464">
    <property type="entry name" value="SHMT"/>
    <property type="match status" value="1"/>
</dbReference>
<dbReference type="NCBIfam" id="NF000586">
    <property type="entry name" value="PRK00011.1"/>
    <property type="match status" value="1"/>
</dbReference>
<comment type="caution">
    <text evidence="6">Lacks conserved residue(s) required for the propagation of feature annotation.</text>
</comment>
<comment type="cofactor">
    <cofactor evidence="1 6 7">
        <name>pyridoxal 5'-phosphate</name>
        <dbReference type="ChEBI" id="CHEBI:597326"/>
    </cofactor>
</comment>
<feature type="binding site" evidence="6">
    <location>
        <begin position="357"/>
        <end position="359"/>
    </location>
    <ligand>
        <name>(6S)-5,6,7,8-tetrahydrofolate</name>
        <dbReference type="ChEBI" id="CHEBI:57453"/>
    </ligand>
</feature>
<evidence type="ECO:0000259" key="8">
    <source>
        <dbReference type="Pfam" id="PF00464"/>
    </source>
</evidence>
<reference evidence="9 10" key="1">
    <citation type="journal article" date="2016" name="Nat. Commun.">
        <title>Thousands of microbial genomes shed light on interconnected biogeochemical processes in an aquifer system.</title>
        <authorList>
            <person name="Anantharaman K."/>
            <person name="Brown C.T."/>
            <person name="Hug L.A."/>
            <person name="Sharon I."/>
            <person name="Castelle C.J."/>
            <person name="Probst A.J."/>
            <person name="Thomas B.C."/>
            <person name="Singh A."/>
            <person name="Wilkins M.J."/>
            <person name="Karaoz U."/>
            <person name="Brodie E.L."/>
            <person name="Williams K.H."/>
            <person name="Hubbard S.S."/>
            <person name="Banfield J.F."/>
        </authorList>
    </citation>
    <scope>NUCLEOTIDE SEQUENCE [LARGE SCALE GENOMIC DNA]</scope>
</reference>
<dbReference type="CDD" id="cd00378">
    <property type="entry name" value="SHMT"/>
    <property type="match status" value="1"/>
</dbReference>
<dbReference type="UniPathway" id="UPA00288">
    <property type="reaction ID" value="UER01023"/>
</dbReference>
<dbReference type="AlphaFoldDB" id="A0A1F7KZW0"/>
<protein>
    <recommendedName>
        <fullName evidence="6">Serine hydroxymethyltransferase</fullName>
        <shortName evidence="6">SHMT</shortName>
        <shortName evidence="6">Serine methylase</shortName>
        <ecNumber evidence="6">2.1.2.1</ecNumber>
    </recommendedName>
</protein>
<feature type="site" description="Plays an important role in substrate specificity" evidence="6">
    <location>
        <position position="224"/>
    </location>
</feature>
<dbReference type="Gene3D" id="3.90.1150.10">
    <property type="entry name" value="Aspartate Aminotransferase, domain 1"/>
    <property type="match status" value="1"/>
</dbReference>
<gene>
    <name evidence="6" type="primary">glyA</name>
    <name evidence="9" type="ORF">A3K52_01080</name>
</gene>
<dbReference type="GO" id="GO:0004372">
    <property type="term" value="F:glycine hydroxymethyltransferase activity"/>
    <property type="evidence" value="ECO:0007669"/>
    <property type="project" value="UniProtKB-UniRule"/>
</dbReference>
<evidence type="ECO:0000256" key="6">
    <source>
        <dbReference type="HAMAP-Rule" id="MF_00051"/>
    </source>
</evidence>
<comment type="catalytic activity">
    <reaction evidence="6">
        <text>(6R)-5,10-methylene-5,6,7,8-tetrahydrofolate + glycine + H2O = (6S)-5,6,7,8-tetrahydrofolate + L-serine</text>
        <dbReference type="Rhea" id="RHEA:15481"/>
        <dbReference type="ChEBI" id="CHEBI:15377"/>
        <dbReference type="ChEBI" id="CHEBI:15636"/>
        <dbReference type="ChEBI" id="CHEBI:33384"/>
        <dbReference type="ChEBI" id="CHEBI:57305"/>
        <dbReference type="ChEBI" id="CHEBI:57453"/>
        <dbReference type="EC" id="2.1.2.1"/>
    </reaction>
</comment>
<feature type="binding site" evidence="6">
    <location>
        <begin position="116"/>
        <end position="118"/>
    </location>
    <ligand>
        <name>(6S)-5,6,7,8-tetrahydrofolate</name>
        <dbReference type="ChEBI" id="CHEBI:57453"/>
    </ligand>
</feature>
<comment type="subcellular location">
    <subcellularLocation>
        <location evidence="6">Cytoplasm</location>
    </subcellularLocation>
</comment>
<comment type="similarity">
    <text evidence="2 6">Belongs to the SHMT family.</text>
</comment>
<dbReference type="EC" id="2.1.2.1" evidence="6"/>
<evidence type="ECO:0000256" key="7">
    <source>
        <dbReference type="PIRSR" id="PIRSR000412-50"/>
    </source>
</evidence>
<comment type="pathway">
    <text evidence="6">Amino-acid biosynthesis; glycine biosynthesis; glycine from L-serine: step 1/1.</text>
</comment>
<feature type="modified residue" description="N6-(pyridoxal phosphate)lysine" evidence="6 7">
    <location>
        <position position="225"/>
    </location>
</feature>
<dbReference type="EMBL" id="MGBR01000001">
    <property type="protein sequence ID" value="OGK73371.1"/>
    <property type="molecule type" value="Genomic_DNA"/>
</dbReference>
<comment type="function">
    <text evidence="6">Catalyzes the reversible interconversion of serine and glycine with tetrahydrofolate (THF) serving as the one-carbon carrier. This reaction serves as the major source of one-carbon groups required for the biosynthesis of purines, thymidylate, methionine, and other important biomolecules. Also exhibits THF-independent aldolase activity toward beta-hydroxyamino acids, producing glycine and aldehydes, via a retro-aldol mechanism.</text>
</comment>
<keyword evidence="6" id="KW-0963">Cytoplasm</keyword>
<dbReference type="InterPro" id="IPR015422">
    <property type="entry name" value="PyrdxlP-dep_Trfase_small"/>
</dbReference>
<evidence type="ECO:0000256" key="5">
    <source>
        <dbReference type="ARBA" id="ARBA00022898"/>
    </source>
</evidence>
<dbReference type="GO" id="GO:0030170">
    <property type="term" value="F:pyridoxal phosphate binding"/>
    <property type="evidence" value="ECO:0007669"/>
    <property type="project" value="UniProtKB-UniRule"/>
</dbReference>
<dbReference type="PANTHER" id="PTHR11680">
    <property type="entry name" value="SERINE HYDROXYMETHYLTRANSFERASE"/>
    <property type="match status" value="1"/>
</dbReference>
<dbReference type="GO" id="GO:0005737">
    <property type="term" value="C:cytoplasm"/>
    <property type="evidence" value="ECO:0007669"/>
    <property type="project" value="UniProtKB-SubCell"/>
</dbReference>
<dbReference type="PIRSF" id="PIRSF000412">
    <property type="entry name" value="SHMT"/>
    <property type="match status" value="1"/>
</dbReference>
<comment type="subunit">
    <text evidence="6">Homodimer.</text>
</comment>
<dbReference type="InterPro" id="IPR001085">
    <property type="entry name" value="Ser_HO-MeTrfase"/>
</dbReference>
<dbReference type="UniPathway" id="UPA00193"/>
<evidence type="ECO:0000313" key="9">
    <source>
        <dbReference type="EMBL" id="OGK73371.1"/>
    </source>
</evidence>
<dbReference type="Proteomes" id="UP000177050">
    <property type="component" value="Unassembled WGS sequence"/>
</dbReference>
<dbReference type="GO" id="GO:0019264">
    <property type="term" value="P:glycine biosynthetic process from serine"/>
    <property type="evidence" value="ECO:0007669"/>
    <property type="project" value="UniProtKB-UniRule"/>
</dbReference>
<comment type="pathway">
    <text evidence="6">One-carbon metabolism; tetrahydrofolate interconversion.</text>
</comment>
<proteinExistence type="inferred from homology"/>
<name>A0A1F7KZW0_9BACT</name>
<dbReference type="GO" id="GO:0035999">
    <property type="term" value="P:tetrahydrofolate interconversion"/>
    <property type="evidence" value="ECO:0007669"/>
    <property type="project" value="UniProtKB-UniRule"/>
</dbReference>
<evidence type="ECO:0000256" key="1">
    <source>
        <dbReference type="ARBA" id="ARBA00001933"/>
    </source>
</evidence>
<keyword evidence="6" id="KW-0028">Amino-acid biosynthesis</keyword>